<gene>
    <name evidence="1" type="ORF">AVDCRST_MAG93-8156</name>
</gene>
<dbReference type="AlphaFoldDB" id="A0A6J4MYT2"/>
<evidence type="ECO:0008006" key="2">
    <source>
        <dbReference type="Google" id="ProtNLM"/>
    </source>
</evidence>
<feature type="non-terminal residue" evidence="1">
    <location>
        <position position="126"/>
    </location>
</feature>
<proteinExistence type="predicted"/>
<reference evidence="1" key="1">
    <citation type="submission" date="2020-02" db="EMBL/GenBank/DDBJ databases">
        <authorList>
            <person name="Meier V. D."/>
        </authorList>
    </citation>
    <scope>NUCLEOTIDE SEQUENCE</scope>
    <source>
        <strain evidence="1">AVDCRST_MAG93</strain>
    </source>
</reference>
<name>A0A6J4MYT2_9CHLR</name>
<accession>A0A6J4MYT2</accession>
<organism evidence="1">
    <name type="scientific">uncultured Chloroflexia bacterium</name>
    <dbReference type="NCBI Taxonomy" id="1672391"/>
    <lineage>
        <taxon>Bacteria</taxon>
        <taxon>Bacillati</taxon>
        <taxon>Chloroflexota</taxon>
        <taxon>Chloroflexia</taxon>
        <taxon>environmental samples</taxon>
    </lineage>
</organism>
<protein>
    <recommendedName>
        <fullName evidence="2">SseB protein N-terminal domain-containing protein</fullName>
    </recommendedName>
</protein>
<sequence>MAEDTTGLTDRSMRRSTAYWLLVRCDAENGDGGADLVQALQIAFEGSEGALAVFSFEEEARMFAWCGAAEAGWHPRHTTPDELLQMLSQSPSTLRFVALDPMSEVIFAGLAPLLSLSRERFVDRLA</sequence>
<dbReference type="EMBL" id="CADCTR010002749">
    <property type="protein sequence ID" value="CAA9368111.1"/>
    <property type="molecule type" value="Genomic_DNA"/>
</dbReference>
<evidence type="ECO:0000313" key="1">
    <source>
        <dbReference type="EMBL" id="CAA9368111.1"/>
    </source>
</evidence>